<dbReference type="EMBL" id="SOEC01000008">
    <property type="protein sequence ID" value="TDX29106.1"/>
    <property type="molecule type" value="Genomic_DNA"/>
</dbReference>
<evidence type="ECO:0000313" key="2">
    <source>
        <dbReference type="EMBL" id="TDX29106.1"/>
    </source>
</evidence>
<feature type="region of interest" description="Disordered" evidence="1">
    <location>
        <begin position="696"/>
        <end position="729"/>
    </location>
</feature>
<proteinExistence type="predicted"/>
<name>A0A4R8G1X5_9GAMM</name>
<protein>
    <recommendedName>
        <fullName evidence="4">Portal protein</fullName>
    </recommendedName>
</protein>
<dbReference type="RefSeq" id="WP_134017949.1">
    <property type="nucleotide sequence ID" value="NZ_SOEC01000008.1"/>
</dbReference>
<gene>
    <name evidence="2" type="ORF">DFO67_108150</name>
</gene>
<dbReference type="Proteomes" id="UP000294489">
    <property type="component" value="Unassembled WGS sequence"/>
</dbReference>
<dbReference type="OrthoDB" id="6105065at2"/>
<feature type="compositionally biased region" description="Polar residues" evidence="1">
    <location>
        <begin position="717"/>
        <end position="729"/>
    </location>
</feature>
<reference evidence="2 3" key="1">
    <citation type="submission" date="2019-03" db="EMBL/GenBank/DDBJ databases">
        <title>Freshwater and sediment microbial communities from various areas in North America, analyzing microbe dynamics in response to fracking.</title>
        <authorList>
            <person name="Lamendella R."/>
        </authorList>
    </citation>
    <scope>NUCLEOTIDE SEQUENCE [LARGE SCALE GENOMIC DNA]</scope>
    <source>
        <strain evidence="2 3">6_TX</strain>
    </source>
</reference>
<dbReference type="AlphaFoldDB" id="A0A4R8G1X5"/>
<dbReference type="InterPro" id="IPR056909">
    <property type="entry name" value="SU10_portal"/>
</dbReference>
<organism evidence="2 3">
    <name type="scientific">Modicisalibacter xianhensis</name>
    <dbReference type="NCBI Taxonomy" id="442341"/>
    <lineage>
        <taxon>Bacteria</taxon>
        <taxon>Pseudomonadati</taxon>
        <taxon>Pseudomonadota</taxon>
        <taxon>Gammaproteobacteria</taxon>
        <taxon>Oceanospirillales</taxon>
        <taxon>Halomonadaceae</taxon>
        <taxon>Modicisalibacter</taxon>
    </lineage>
</organism>
<accession>A0A4R8G1X5</accession>
<dbReference type="Pfam" id="PF23899">
    <property type="entry name" value="SU10_portal"/>
    <property type="match status" value="1"/>
</dbReference>
<sequence>MQDEATVEMTDDEEYDAEAERQFLEETLASLGSKLHALAHDQVAARNQVETRWLRDLRQYHGEYTPDEIARMQANDSSQVYVNITRKKTRAAIARLSDMLLPNDDRNFGLKPTPVPATSQAGQALQQAGMASQNAMMGAVGQGGQPDRHKQLEDAARAMQQQIEDDFTEASYNAKVRDVIDDACKLGTGILKGPTVVNRARRAWVTDPSSGRSVLEVQEEFRPSLERVDPWDFFPDMSACSMKEAEFVFERKLVNRKQLRELANLPGVIASQLRKALEDEKGQHVSQDRRDELRAITGVDTVASDKRWELWEYWGPLDKDELRSCGCQIDDDPLIEYTGCVLMVGPHVIKAAINPLDTDDLPYSVFNWEEDRSSIFGFGVPYLMRHPQRVVNAAWRMMMDNAGLSAGPQIVINKRVVTPADGTWTVRPRKVWFATGEGPVENAFKTFGIASQQGDLFAIFQAAQQLADTETNLPILLQGEGVSGGPGAKTATGMQMLMNNSNIVLRSAVKNFDDGITEPTVRRFYDFHMLYTDRAEIKGDFDIVARGSTVLVAREEQQEKLIMLTQVAGGNPLFAQMTDWHGLYKEILRSMQVPVDSIVKSEEKLAEEQSQQGQQPDPETQIKMAELQIKQQELQLKGQQQQWDQEYKAAQLQSDQEIARQKLALEQGLTQAELEAKLGLESQKLELKMQETAAKLQTERDKAAAQLTDRQNDRLARQQNQSMGFDSYG</sequence>
<evidence type="ECO:0008006" key="4">
    <source>
        <dbReference type="Google" id="ProtNLM"/>
    </source>
</evidence>
<comment type="caution">
    <text evidence="2">The sequence shown here is derived from an EMBL/GenBank/DDBJ whole genome shotgun (WGS) entry which is preliminary data.</text>
</comment>
<evidence type="ECO:0000313" key="3">
    <source>
        <dbReference type="Proteomes" id="UP000294489"/>
    </source>
</evidence>
<evidence type="ECO:0000256" key="1">
    <source>
        <dbReference type="SAM" id="MobiDB-lite"/>
    </source>
</evidence>